<accession>Q4E238</accession>
<organism evidence="1 2">
    <name type="scientific">Trypanosoma cruzi (strain CL Brener)</name>
    <dbReference type="NCBI Taxonomy" id="353153"/>
    <lineage>
        <taxon>Eukaryota</taxon>
        <taxon>Discoba</taxon>
        <taxon>Euglenozoa</taxon>
        <taxon>Kinetoplastea</taxon>
        <taxon>Metakinetoplastina</taxon>
        <taxon>Trypanosomatida</taxon>
        <taxon>Trypanosomatidae</taxon>
        <taxon>Trypanosoma</taxon>
        <taxon>Schizotrypanum</taxon>
    </lineage>
</organism>
<protein>
    <submittedName>
        <fullName evidence="1">Uncharacterized protein</fullName>
    </submittedName>
</protein>
<sequence>MQALRVCVQVPCNNVTTNMLRLGDPHIVVVLTNSRGTAHTDALSGRSEASLGRSREQDVLTQPRRAWSVTMAQSAVAGGIFTSRRQHRERERESCTCCWRRCCLLWPPMPIIVCPLIMGGIPPLVASSAGISQHQ</sequence>
<evidence type="ECO:0000313" key="2">
    <source>
        <dbReference type="Proteomes" id="UP000002296"/>
    </source>
</evidence>
<dbReference type="InParanoid" id="Q4E238"/>
<dbReference type="PaxDb" id="353153-Q4E238"/>
<comment type="caution">
    <text evidence="1">The sequence shown here is derived from an EMBL/GenBank/DDBJ whole genome shotgun (WGS) entry which is preliminary data.</text>
</comment>
<dbReference type="Proteomes" id="UP000002296">
    <property type="component" value="Unassembled WGS sequence"/>
</dbReference>
<dbReference type="AlphaFoldDB" id="Q4E238"/>
<keyword evidence="2" id="KW-1185">Reference proteome</keyword>
<evidence type="ECO:0000313" key="1">
    <source>
        <dbReference type="EMBL" id="EAN98831.1"/>
    </source>
</evidence>
<gene>
    <name evidence="1" type="ORF">Tc00.1047053506767.80</name>
</gene>
<reference evidence="1 2" key="1">
    <citation type="journal article" date="2005" name="Science">
        <title>The genome sequence of Trypanosoma cruzi, etiologic agent of Chagas disease.</title>
        <authorList>
            <person name="El-Sayed N.M."/>
            <person name="Myler P.J."/>
            <person name="Bartholomeu D.C."/>
            <person name="Nilsson D."/>
            <person name="Aggarwal G."/>
            <person name="Tran A.N."/>
            <person name="Ghedin E."/>
            <person name="Worthey E.A."/>
            <person name="Delcher A.L."/>
            <person name="Blandin G."/>
            <person name="Westenberger S.J."/>
            <person name="Caler E."/>
            <person name="Cerqueira G.C."/>
            <person name="Branche C."/>
            <person name="Haas B."/>
            <person name="Anupama A."/>
            <person name="Arner E."/>
            <person name="Aslund L."/>
            <person name="Attipoe P."/>
            <person name="Bontempi E."/>
            <person name="Bringaud F."/>
            <person name="Burton P."/>
            <person name="Cadag E."/>
            <person name="Campbell D.A."/>
            <person name="Carrington M."/>
            <person name="Crabtree J."/>
            <person name="Darban H."/>
            <person name="da Silveira J.F."/>
            <person name="de Jong P."/>
            <person name="Edwards K."/>
            <person name="Englund P.T."/>
            <person name="Fazelina G."/>
            <person name="Feldblyum T."/>
            <person name="Ferella M."/>
            <person name="Frasch A.C."/>
            <person name="Gull K."/>
            <person name="Horn D."/>
            <person name="Hou L."/>
            <person name="Huang Y."/>
            <person name="Kindlund E."/>
            <person name="Klingbeil M."/>
            <person name="Kluge S."/>
            <person name="Koo H."/>
            <person name="Lacerda D."/>
            <person name="Levin M.J."/>
            <person name="Lorenzi H."/>
            <person name="Louie T."/>
            <person name="Machado C.R."/>
            <person name="McCulloch R."/>
            <person name="McKenna A."/>
            <person name="Mizuno Y."/>
            <person name="Mottram J.C."/>
            <person name="Nelson S."/>
            <person name="Ochaya S."/>
            <person name="Osoegawa K."/>
            <person name="Pai G."/>
            <person name="Parsons M."/>
            <person name="Pentony M."/>
            <person name="Pettersson U."/>
            <person name="Pop M."/>
            <person name="Ramirez J.L."/>
            <person name="Rinta J."/>
            <person name="Robertson L."/>
            <person name="Salzberg S.L."/>
            <person name="Sanchez D.O."/>
            <person name="Seyler A."/>
            <person name="Sharma R."/>
            <person name="Shetty J."/>
            <person name="Simpson A.J."/>
            <person name="Sisk E."/>
            <person name="Tammi M.T."/>
            <person name="Tarleton R."/>
            <person name="Teixeira S."/>
            <person name="Van Aken S."/>
            <person name="Vogt C."/>
            <person name="Ward P.N."/>
            <person name="Wickstead B."/>
            <person name="Wortman J."/>
            <person name="White O."/>
            <person name="Fraser C.M."/>
            <person name="Stuart K.D."/>
            <person name="Andersson B."/>
        </authorList>
    </citation>
    <scope>NUCLEOTIDE SEQUENCE [LARGE SCALE GENOMIC DNA]</scope>
    <source>
        <strain evidence="1 2">CL Brener</strain>
    </source>
</reference>
<name>Q4E238_TRYCC</name>
<dbReference type="RefSeq" id="XP_820682.1">
    <property type="nucleotide sequence ID" value="XM_815589.1"/>
</dbReference>
<dbReference type="GeneID" id="3553426"/>
<dbReference type="EMBL" id="AAHK01000039">
    <property type="protein sequence ID" value="EAN98831.1"/>
    <property type="molecule type" value="Genomic_DNA"/>
</dbReference>
<dbReference type="KEGG" id="tcr:506767.80"/>
<proteinExistence type="predicted"/>